<dbReference type="Proteomes" id="UP000193144">
    <property type="component" value="Unassembled WGS sequence"/>
</dbReference>
<accession>A0A1Y1YYU1</accession>
<sequence>MPSCYRQAPSSYLRICSKGSYLFSHFYPAPSSLWISHFTLPRIRISTSTPLREYLGKSIDDHNQYHSHSHNGS</sequence>
<comment type="caution">
    <text evidence="1">The sequence shown here is derived from an EMBL/GenBank/DDBJ whole genome shotgun (WGS) entry which is preliminary data.</text>
</comment>
<evidence type="ECO:0000313" key="2">
    <source>
        <dbReference type="Proteomes" id="UP000193144"/>
    </source>
</evidence>
<protein>
    <submittedName>
        <fullName evidence="1">Uncharacterized protein</fullName>
    </submittedName>
</protein>
<dbReference type="AlphaFoldDB" id="A0A1Y1YYU1"/>
<evidence type="ECO:0000313" key="1">
    <source>
        <dbReference type="EMBL" id="ORY03034.1"/>
    </source>
</evidence>
<reference evidence="1 2" key="1">
    <citation type="submission" date="2016-07" db="EMBL/GenBank/DDBJ databases">
        <title>Pervasive Adenine N6-methylation of Active Genes in Fungi.</title>
        <authorList>
            <consortium name="DOE Joint Genome Institute"/>
            <person name="Mondo S.J."/>
            <person name="Dannebaum R.O."/>
            <person name="Kuo R.C."/>
            <person name="Labutti K."/>
            <person name="Haridas S."/>
            <person name="Kuo A."/>
            <person name="Salamov A."/>
            <person name="Ahrendt S.R."/>
            <person name="Lipzen A."/>
            <person name="Sullivan W."/>
            <person name="Andreopoulos W.B."/>
            <person name="Clum A."/>
            <person name="Lindquist E."/>
            <person name="Daum C."/>
            <person name="Ramamoorthy G.K."/>
            <person name="Gryganskyi A."/>
            <person name="Culley D."/>
            <person name="Magnuson J.K."/>
            <person name="James T.Y."/>
            <person name="O'Malley M.A."/>
            <person name="Stajich J.E."/>
            <person name="Spatafora J.W."/>
            <person name="Visel A."/>
            <person name="Grigoriev I.V."/>
        </authorList>
    </citation>
    <scope>NUCLEOTIDE SEQUENCE [LARGE SCALE GENOMIC DNA]</scope>
    <source>
        <strain evidence="1 2">CBS 115471</strain>
    </source>
</reference>
<gene>
    <name evidence="1" type="ORF">BCR34DRAFT_573741</name>
</gene>
<dbReference type="EMBL" id="MCFA01000151">
    <property type="protein sequence ID" value="ORY03034.1"/>
    <property type="molecule type" value="Genomic_DNA"/>
</dbReference>
<organism evidence="1 2">
    <name type="scientific">Clohesyomyces aquaticus</name>
    <dbReference type="NCBI Taxonomy" id="1231657"/>
    <lineage>
        <taxon>Eukaryota</taxon>
        <taxon>Fungi</taxon>
        <taxon>Dikarya</taxon>
        <taxon>Ascomycota</taxon>
        <taxon>Pezizomycotina</taxon>
        <taxon>Dothideomycetes</taxon>
        <taxon>Pleosporomycetidae</taxon>
        <taxon>Pleosporales</taxon>
        <taxon>Lindgomycetaceae</taxon>
        <taxon>Clohesyomyces</taxon>
    </lineage>
</organism>
<name>A0A1Y1YYU1_9PLEO</name>
<proteinExistence type="predicted"/>
<dbReference type="OrthoDB" id="5342507at2759"/>
<keyword evidence="2" id="KW-1185">Reference proteome</keyword>